<gene>
    <name evidence="4" type="ORF">F4553_000457</name>
</gene>
<dbReference type="EC" id="5.4.99.1" evidence="4"/>
<keyword evidence="5" id="KW-1185">Reference proteome</keyword>
<evidence type="ECO:0000256" key="2">
    <source>
        <dbReference type="ARBA" id="ARBA00023235"/>
    </source>
</evidence>
<keyword evidence="1" id="KW-0846">Cobalamin</keyword>
<dbReference type="GO" id="GO:0031419">
    <property type="term" value="F:cobalamin binding"/>
    <property type="evidence" value="ECO:0007669"/>
    <property type="project" value="UniProtKB-KW"/>
</dbReference>
<dbReference type="EMBL" id="JACHMN010000001">
    <property type="protein sequence ID" value="MBB5867078.1"/>
    <property type="molecule type" value="Genomic_DNA"/>
</dbReference>
<dbReference type="GO" id="GO:0019670">
    <property type="term" value="P:anaerobic L-glutamate catabolic process"/>
    <property type="evidence" value="ECO:0007669"/>
    <property type="project" value="InterPro"/>
</dbReference>
<dbReference type="InterPro" id="IPR016176">
    <property type="entry name" value="Cbl-dep_enz_cat"/>
</dbReference>
<dbReference type="GO" id="GO:0050097">
    <property type="term" value="F:methylaspartate mutase activity"/>
    <property type="evidence" value="ECO:0007669"/>
    <property type="project" value="UniProtKB-EC"/>
</dbReference>
<comment type="caution">
    <text evidence="4">The sequence shown here is derived from an EMBL/GenBank/DDBJ whole genome shotgun (WGS) entry which is preliminary data.</text>
</comment>
<dbReference type="Gene3D" id="3.20.20.240">
    <property type="entry name" value="Methylmalonyl-CoA mutase"/>
    <property type="match status" value="1"/>
</dbReference>
<organism evidence="4 5">
    <name type="scientific">Allocatelliglobosispora scoriae</name>
    <dbReference type="NCBI Taxonomy" id="643052"/>
    <lineage>
        <taxon>Bacteria</taxon>
        <taxon>Bacillati</taxon>
        <taxon>Actinomycetota</taxon>
        <taxon>Actinomycetes</taxon>
        <taxon>Micromonosporales</taxon>
        <taxon>Micromonosporaceae</taxon>
        <taxon>Allocatelliglobosispora</taxon>
    </lineage>
</organism>
<reference evidence="4 5" key="1">
    <citation type="submission" date="2020-08" db="EMBL/GenBank/DDBJ databases">
        <title>Sequencing the genomes of 1000 actinobacteria strains.</title>
        <authorList>
            <person name="Klenk H.-P."/>
        </authorList>
    </citation>
    <scope>NUCLEOTIDE SEQUENCE [LARGE SCALE GENOMIC DNA]</scope>
    <source>
        <strain evidence="4 5">DSM 45362</strain>
    </source>
</reference>
<dbReference type="AlphaFoldDB" id="A0A841BIC9"/>
<sequence length="432" mass="45507">MTALVPELPAVSFGGFVQRAHARGELVVQPRMGIADPAAMRAGLLATKHADATTVGTITLDSYTRIADHAAARRALDSGADLNGFPIVAHGPEVTSAMLDGVRDAGFPVQVRHGSACPQDIIMALALSGLDATEGGPVSYCLPYGRTPLADSVRNWTECCELLAALRGRGIEPHLETFGGCMMGQLCPPSLLVALSVLEGMFFAQHGLRSVSLSYAQQTHPGQDADAVAALRSLAAQHLPTLDRHVVIYTYMGVFPRTPDGALALLEQSAQLAARSGAARLIVKTVAEASRIPTVAENVQSLQIASAAAARVTRAEASADNQVHAEASALIDAVLDLDGDLGRALVKAFTLGYLDVPFCLHPDNAGRSRSYLDDAGRLRWADVGAMPIARLVGAAERRVLTSTDLLTSLSYVERTYDGPALTGRTTTTALNR</sequence>
<dbReference type="Proteomes" id="UP000587527">
    <property type="component" value="Unassembled WGS sequence"/>
</dbReference>
<proteinExistence type="predicted"/>
<dbReference type="Pfam" id="PF06368">
    <property type="entry name" value="Met_asp_mut_E"/>
    <property type="match status" value="1"/>
</dbReference>
<evidence type="ECO:0000313" key="4">
    <source>
        <dbReference type="EMBL" id="MBB5867078.1"/>
    </source>
</evidence>
<protein>
    <submittedName>
        <fullName evidence="4">Methylaspartate mutase epsilon subunit</fullName>
        <ecNumber evidence="4">5.4.99.1</ecNumber>
    </submittedName>
</protein>
<dbReference type="SUPFAM" id="SSF51703">
    <property type="entry name" value="Cobalamin (vitamin B12)-dependent enzymes"/>
    <property type="match status" value="1"/>
</dbReference>
<dbReference type="InterPro" id="IPR006396">
    <property type="entry name" value="Glu_mut_E"/>
</dbReference>
<name>A0A841BIC9_9ACTN</name>
<keyword evidence="2 4" id="KW-0413">Isomerase</keyword>
<evidence type="ECO:0000313" key="5">
    <source>
        <dbReference type="Proteomes" id="UP000587527"/>
    </source>
</evidence>
<evidence type="ECO:0000256" key="1">
    <source>
        <dbReference type="ARBA" id="ARBA00022628"/>
    </source>
</evidence>
<keyword evidence="3" id="KW-0170">Cobalt</keyword>
<dbReference type="RefSeq" id="WP_184831391.1">
    <property type="nucleotide sequence ID" value="NZ_JACHMN010000001.1"/>
</dbReference>
<dbReference type="PIRSF" id="PIRSF001495">
    <property type="entry name" value="Met_asp_mut_epsi"/>
    <property type="match status" value="1"/>
</dbReference>
<evidence type="ECO:0000256" key="3">
    <source>
        <dbReference type="ARBA" id="ARBA00023285"/>
    </source>
</evidence>
<accession>A0A841BIC9</accession>